<dbReference type="Proteomes" id="UP001209570">
    <property type="component" value="Unassembled WGS sequence"/>
</dbReference>
<feature type="region of interest" description="Disordered" evidence="4">
    <location>
        <begin position="713"/>
        <end position="842"/>
    </location>
</feature>
<organism evidence="7 8">
    <name type="scientific">Pythium insidiosum</name>
    <name type="common">Pythiosis disease agent</name>
    <dbReference type="NCBI Taxonomy" id="114742"/>
    <lineage>
        <taxon>Eukaryota</taxon>
        <taxon>Sar</taxon>
        <taxon>Stramenopiles</taxon>
        <taxon>Oomycota</taxon>
        <taxon>Peronosporomycetes</taxon>
        <taxon>Pythiales</taxon>
        <taxon>Pythiaceae</taxon>
        <taxon>Pythium</taxon>
    </lineage>
</organism>
<dbReference type="EMBL" id="JAKCXM010000179">
    <property type="protein sequence ID" value="KAJ0399550.1"/>
    <property type="molecule type" value="Genomic_DNA"/>
</dbReference>
<evidence type="ECO:0000256" key="2">
    <source>
        <dbReference type="ARBA" id="ARBA00010511"/>
    </source>
</evidence>
<sequence length="842" mass="89566">MVFIPHSCWAGWPSALSVTFVFLITMASSMESQAAAVHASLSRNLLSSVLALALPDHLASDASAQENFIAQGAQLRAILTQHDVFGVVTDGKAFDKFHAKLFELVDQASVGRDAKATALELLAVVVEQCPMEQLEALQPKLMERVLKMVKYVKEAPRVVAAACRIARLLVRHIEFYAPESRRALFETLTKLLPAVLAVVTEASTAAASAEDKAVVVQGLGVFTELLLVSPSSVRSSVAKLESAAVQVFFVAPLLADDAVVRATAECLASIANASDKLHQTWKQIVDRVVEMAHLQIDCVAGKRTVTTPAPTGMKTWLADALDDADVQVYHRAATVVQRLALATRVLEQCLASRTISEREVQLVLSDVIALTRRVVTVRANEVGKQSAVSEDGFRLPSSVVYGVLPEMHALGLRVLTAAVRRAGLCALRHASKITRTLSLAVDHVHSDTHAALYEAVAVCVKALGASTLEKVGQPLLEQLVRQCKQDLADDTRAAKKPEDAVSAAQGTGKGSKGKKRKRQAGDLSQLSSNGGADGAGGSVFLSARNQQLLVKNVDAALAAIATIVAVYGGLLPSEARSTVSETARLAVQQQTRRRRAMASDASAVAASPLDVVAMLLLSDAVSADQNGAHATSLVSSLQYWGSAASAASSPLTQLVALNVAEALVHPRAPPLVLNFDHVVAAHTAPKGGNNALLEPATALGSRAALVSAPAVRGRMDWDDEGQRAEDAEMEHEPEQETTVSEELTASKRAKTEVETEKPVPDVEMAESEQQQTTEEDVEEDFDDERPVVSRVEETSVRDAGEEEQADEAEPVASVSDTPASATNADDDDDDEFPDIVVDDADE</sequence>
<comment type="similarity">
    <text evidence="2">Belongs to the RIX1/PELP1 family.</text>
</comment>
<evidence type="ECO:0000256" key="1">
    <source>
        <dbReference type="ARBA" id="ARBA00004123"/>
    </source>
</evidence>
<evidence type="ECO:0000256" key="3">
    <source>
        <dbReference type="ARBA" id="ARBA00023242"/>
    </source>
</evidence>
<comment type="subcellular location">
    <subcellularLocation>
        <location evidence="1">Nucleus</location>
    </subcellularLocation>
</comment>
<dbReference type="InterPro" id="IPR016024">
    <property type="entry name" value="ARM-type_fold"/>
</dbReference>
<name>A0AAD5Q9Z2_PYTIN</name>
<feature type="compositionally biased region" description="Basic and acidic residues" evidence="4">
    <location>
        <begin position="784"/>
        <end position="799"/>
    </location>
</feature>
<evidence type="ECO:0000259" key="6">
    <source>
        <dbReference type="Pfam" id="PF08167"/>
    </source>
</evidence>
<dbReference type="SUPFAM" id="SSF48371">
    <property type="entry name" value="ARM repeat"/>
    <property type="match status" value="1"/>
</dbReference>
<protein>
    <recommendedName>
        <fullName evidence="6">Pre-rRNA-processing protein RIX1 N-terminal domain-containing protein</fullName>
    </recommendedName>
</protein>
<feature type="compositionally biased region" description="Acidic residues" evidence="4">
    <location>
        <begin position="800"/>
        <end position="809"/>
    </location>
</feature>
<evidence type="ECO:0000256" key="4">
    <source>
        <dbReference type="SAM" id="MobiDB-lite"/>
    </source>
</evidence>
<feature type="signal peptide" evidence="5">
    <location>
        <begin position="1"/>
        <end position="29"/>
    </location>
</feature>
<evidence type="ECO:0000256" key="5">
    <source>
        <dbReference type="SAM" id="SignalP"/>
    </source>
</evidence>
<gene>
    <name evidence="7" type="ORF">P43SY_006096</name>
</gene>
<dbReference type="PANTHER" id="PTHR34105:SF1">
    <property type="entry name" value="PROLINE-, GLUTAMIC ACID- AND LEUCINE-RICH PROTEIN 1"/>
    <property type="match status" value="1"/>
</dbReference>
<dbReference type="InterPro" id="IPR011989">
    <property type="entry name" value="ARM-like"/>
</dbReference>
<accession>A0AAD5Q9Z2</accession>
<dbReference type="PANTHER" id="PTHR34105">
    <property type="entry name" value="PROLINE-, GLUTAMIC ACID- AND LEUCINE-RICH PROTEIN 1"/>
    <property type="match status" value="1"/>
</dbReference>
<proteinExistence type="inferred from homology"/>
<feature type="chain" id="PRO_5042283987" description="Pre-rRNA-processing protein RIX1 N-terminal domain-containing protein" evidence="5">
    <location>
        <begin position="30"/>
        <end position="842"/>
    </location>
</feature>
<feature type="compositionally biased region" description="Basic and acidic residues" evidence="4">
    <location>
        <begin position="490"/>
        <end position="499"/>
    </location>
</feature>
<dbReference type="InterPro" id="IPR012583">
    <property type="entry name" value="RIX1_N"/>
</dbReference>
<reference evidence="7" key="1">
    <citation type="submission" date="2021-12" db="EMBL/GenBank/DDBJ databases">
        <title>Prjna785345.</title>
        <authorList>
            <person name="Rujirawat T."/>
            <person name="Krajaejun T."/>
        </authorList>
    </citation>
    <scope>NUCLEOTIDE SEQUENCE</scope>
    <source>
        <strain evidence="7">Pi057C3</strain>
    </source>
</reference>
<feature type="compositionally biased region" description="Basic and acidic residues" evidence="4">
    <location>
        <begin position="713"/>
        <end position="734"/>
    </location>
</feature>
<feature type="compositionally biased region" description="Basic and acidic residues" evidence="4">
    <location>
        <begin position="749"/>
        <end position="760"/>
    </location>
</feature>
<dbReference type="Pfam" id="PF08167">
    <property type="entry name" value="RIX1"/>
    <property type="match status" value="1"/>
</dbReference>
<feature type="compositionally biased region" description="Low complexity" evidence="4">
    <location>
        <begin position="810"/>
        <end position="823"/>
    </location>
</feature>
<comment type="caution">
    <text evidence="7">The sequence shown here is derived from an EMBL/GenBank/DDBJ whole genome shotgun (WGS) entry which is preliminary data.</text>
</comment>
<feature type="compositionally biased region" description="Acidic residues" evidence="4">
    <location>
        <begin position="824"/>
        <end position="842"/>
    </location>
</feature>
<keyword evidence="3" id="KW-0539">Nucleus</keyword>
<dbReference type="AlphaFoldDB" id="A0AAD5Q9Z2"/>
<feature type="compositionally biased region" description="Acidic residues" evidence="4">
    <location>
        <begin position="773"/>
        <end position="783"/>
    </location>
</feature>
<keyword evidence="8" id="KW-1185">Reference proteome</keyword>
<evidence type="ECO:0000313" key="8">
    <source>
        <dbReference type="Proteomes" id="UP001209570"/>
    </source>
</evidence>
<dbReference type="GO" id="GO:0006364">
    <property type="term" value="P:rRNA processing"/>
    <property type="evidence" value="ECO:0007669"/>
    <property type="project" value="TreeGrafter"/>
</dbReference>
<dbReference type="Gene3D" id="1.25.10.10">
    <property type="entry name" value="Leucine-rich Repeat Variant"/>
    <property type="match status" value="1"/>
</dbReference>
<evidence type="ECO:0000313" key="7">
    <source>
        <dbReference type="EMBL" id="KAJ0399550.1"/>
    </source>
</evidence>
<feature type="domain" description="Pre-rRNA-processing protein RIX1 N-terminal" evidence="6">
    <location>
        <begin position="61"/>
        <end position="247"/>
    </location>
</feature>
<feature type="region of interest" description="Disordered" evidence="4">
    <location>
        <begin position="490"/>
        <end position="529"/>
    </location>
</feature>
<keyword evidence="5" id="KW-0732">Signal</keyword>
<dbReference type="GO" id="GO:0005634">
    <property type="term" value="C:nucleus"/>
    <property type="evidence" value="ECO:0007669"/>
    <property type="project" value="UniProtKB-SubCell"/>
</dbReference>